<feature type="compositionally biased region" description="Polar residues" evidence="1">
    <location>
        <begin position="18"/>
        <end position="32"/>
    </location>
</feature>
<reference evidence="2" key="1">
    <citation type="journal article" date="2015" name="Nature">
        <title>Complex archaea that bridge the gap between prokaryotes and eukaryotes.</title>
        <authorList>
            <person name="Spang A."/>
            <person name="Saw J.H."/>
            <person name="Jorgensen S.L."/>
            <person name="Zaremba-Niedzwiedzka K."/>
            <person name="Martijn J."/>
            <person name="Lind A.E."/>
            <person name="van Eijk R."/>
            <person name="Schleper C."/>
            <person name="Guy L."/>
            <person name="Ettema T.J."/>
        </authorList>
    </citation>
    <scope>NUCLEOTIDE SEQUENCE</scope>
</reference>
<dbReference type="EMBL" id="LAZR01001049">
    <property type="protein sequence ID" value="KKN51755.1"/>
    <property type="molecule type" value="Genomic_DNA"/>
</dbReference>
<feature type="region of interest" description="Disordered" evidence="1">
    <location>
        <begin position="16"/>
        <end position="49"/>
    </location>
</feature>
<dbReference type="AlphaFoldDB" id="A0A0F9R584"/>
<evidence type="ECO:0000313" key="2">
    <source>
        <dbReference type="EMBL" id="KKN51755.1"/>
    </source>
</evidence>
<proteinExistence type="predicted"/>
<gene>
    <name evidence="2" type="ORF">LCGC14_0619320</name>
</gene>
<name>A0A0F9R584_9ZZZZ</name>
<evidence type="ECO:0000256" key="1">
    <source>
        <dbReference type="SAM" id="MobiDB-lite"/>
    </source>
</evidence>
<sequence>MLSLQSVRITGVEKAVTGTESKVPSKIVQGTASEKPATPGTPSSYKVGDKVRVTRESKDMPVTTRNHLGEVREISRFEDDDTIEDTTGLLLPIESLEPVSAYVPAVGDVVSFEYCGKTHNGVVFDDGDSLSLANNQAPDYTYVNTAAFIHSSYGLSKIGYIDKVIGIKSRYAIAKIAKAYFSALTGTYAEKQAQWIEHHGIKAGDKVKVVRKFEDGENDWTDKSPHKSHPQVDTEHCIDRIDDDGIETSWNGGRVPYFALEPVK</sequence>
<accession>A0A0F9R584</accession>
<organism evidence="2">
    <name type="scientific">marine sediment metagenome</name>
    <dbReference type="NCBI Taxonomy" id="412755"/>
    <lineage>
        <taxon>unclassified sequences</taxon>
        <taxon>metagenomes</taxon>
        <taxon>ecological metagenomes</taxon>
    </lineage>
</organism>
<comment type="caution">
    <text evidence="2">The sequence shown here is derived from an EMBL/GenBank/DDBJ whole genome shotgun (WGS) entry which is preliminary data.</text>
</comment>
<protein>
    <submittedName>
        <fullName evidence="2">Uncharacterized protein</fullName>
    </submittedName>
</protein>